<sequence length="236" mass="27890">MMLKISNNNYFILLIIQLGQNYVEILNNLTLHFKSKSILQPILLITPQLNFTYQEQLLLVIKFQKLGRWGIRELQIQADKKVFTKSFVKDDKSMVFWYSFTDALQIMDCQNQNFKLVYIQRDKILRKQLTSIPNHQRILVSFEVVVIYQFKFNNSRYLYLNIDGQNVWKQNFILTSEISLCDSTNRSQKFFFEAWLDHSSSTAILEFQADGSGLLEPAIYFGLRNINIQYEKILVS</sequence>
<organism evidence="1 2">
    <name type="scientific">Paramecium octaurelia</name>
    <dbReference type="NCBI Taxonomy" id="43137"/>
    <lineage>
        <taxon>Eukaryota</taxon>
        <taxon>Sar</taxon>
        <taxon>Alveolata</taxon>
        <taxon>Ciliophora</taxon>
        <taxon>Intramacronucleata</taxon>
        <taxon>Oligohymenophorea</taxon>
        <taxon>Peniculida</taxon>
        <taxon>Parameciidae</taxon>
        <taxon>Paramecium</taxon>
    </lineage>
</organism>
<proteinExistence type="predicted"/>
<comment type="caution">
    <text evidence="1">The sequence shown here is derived from an EMBL/GenBank/DDBJ whole genome shotgun (WGS) entry which is preliminary data.</text>
</comment>
<gene>
    <name evidence="1" type="ORF">POCTA_138.1.T1420079</name>
</gene>
<name>A0A8S1Y2S9_PAROT</name>
<protein>
    <submittedName>
        <fullName evidence="1">Uncharacterized protein</fullName>
    </submittedName>
</protein>
<dbReference type="Proteomes" id="UP000683925">
    <property type="component" value="Unassembled WGS sequence"/>
</dbReference>
<evidence type="ECO:0000313" key="2">
    <source>
        <dbReference type="Proteomes" id="UP000683925"/>
    </source>
</evidence>
<reference evidence="1" key="1">
    <citation type="submission" date="2021-01" db="EMBL/GenBank/DDBJ databases">
        <authorList>
            <consortium name="Genoscope - CEA"/>
            <person name="William W."/>
        </authorList>
    </citation>
    <scope>NUCLEOTIDE SEQUENCE</scope>
</reference>
<dbReference type="AlphaFoldDB" id="A0A8S1Y2S9"/>
<evidence type="ECO:0000313" key="1">
    <source>
        <dbReference type="EMBL" id="CAD8207863.1"/>
    </source>
</evidence>
<keyword evidence="2" id="KW-1185">Reference proteome</keyword>
<dbReference type="EMBL" id="CAJJDP010000143">
    <property type="protein sequence ID" value="CAD8207863.1"/>
    <property type="molecule type" value="Genomic_DNA"/>
</dbReference>
<accession>A0A8S1Y2S9</accession>